<comment type="caution">
    <text evidence="2">The sequence shown here is derived from an EMBL/GenBank/DDBJ whole genome shotgun (WGS) entry which is preliminary data.</text>
</comment>
<dbReference type="OrthoDB" id="2622240at2"/>
<protein>
    <submittedName>
        <fullName evidence="2">Uncharacterized protein</fullName>
    </submittedName>
</protein>
<evidence type="ECO:0000313" key="2">
    <source>
        <dbReference type="EMBL" id="PWV99706.1"/>
    </source>
</evidence>
<dbReference type="AlphaFoldDB" id="A0A2V2YRE1"/>
<accession>A0A2V2YRE1</accession>
<proteinExistence type="predicted"/>
<dbReference type="RefSeq" id="WP_110045091.1">
    <property type="nucleotide sequence ID" value="NZ_CP054612.1"/>
</dbReference>
<gene>
    <name evidence="2" type="ORF">DFQ01_11380</name>
</gene>
<keyword evidence="1" id="KW-0812">Transmembrane</keyword>
<name>A0A2V2YRE1_9BACL</name>
<keyword evidence="1" id="KW-1133">Transmembrane helix</keyword>
<evidence type="ECO:0000256" key="1">
    <source>
        <dbReference type="SAM" id="Phobius"/>
    </source>
</evidence>
<dbReference type="EMBL" id="QGTQ01000013">
    <property type="protein sequence ID" value="PWV99706.1"/>
    <property type="molecule type" value="Genomic_DNA"/>
</dbReference>
<organism evidence="2 3">
    <name type="scientific">Paenibacillus cellulosilyticus</name>
    <dbReference type="NCBI Taxonomy" id="375489"/>
    <lineage>
        <taxon>Bacteria</taxon>
        <taxon>Bacillati</taxon>
        <taxon>Bacillota</taxon>
        <taxon>Bacilli</taxon>
        <taxon>Bacillales</taxon>
        <taxon>Paenibacillaceae</taxon>
        <taxon>Paenibacillus</taxon>
    </lineage>
</organism>
<evidence type="ECO:0000313" key="3">
    <source>
        <dbReference type="Proteomes" id="UP000246635"/>
    </source>
</evidence>
<feature type="transmembrane region" description="Helical" evidence="1">
    <location>
        <begin position="47"/>
        <end position="70"/>
    </location>
</feature>
<dbReference type="Proteomes" id="UP000246635">
    <property type="component" value="Unassembled WGS sequence"/>
</dbReference>
<sequence>MRYSVTIAATLIGLAICLFNATGYDSHNFVFFMLSVPAWLAELLFDVHNVAILPLYILTVLTWAVLGFVVDTIISRQRVRQGAHD</sequence>
<reference evidence="2 3" key="1">
    <citation type="submission" date="2018-05" db="EMBL/GenBank/DDBJ databases">
        <title>Genomic Encyclopedia of Type Strains, Phase III (KMG-III): the genomes of soil and plant-associated and newly described type strains.</title>
        <authorList>
            <person name="Whitman W."/>
        </authorList>
    </citation>
    <scope>NUCLEOTIDE SEQUENCE [LARGE SCALE GENOMIC DNA]</scope>
    <source>
        <strain evidence="2 3">CECT 5696</strain>
    </source>
</reference>
<keyword evidence="3" id="KW-1185">Reference proteome</keyword>
<keyword evidence="1" id="KW-0472">Membrane</keyword>